<protein>
    <submittedName>
        <fullName evidence="1">Uncharacterized protein</fullName>
    </submittedName>
</protein>
<keyword evidence="2" id="KW-1185">Reference proteome</keyword>
<dbReference type="EMBL" id="VIIS01000289">
    <property type="protein sequence ID" value="KAF0310810.1"/>
    <property type="molecule type" value="Genomic_DNA"/>
</dbReference>
<evidence type="ECO:0000313" key="2">
    <source>
        <dbReference type="Proteomes" id="UP000440578"/>
    </source>
</evidence>
<dbReference type="AlphaFoldDB" id="A0A6A4X3X3"/>
<comment type="caution">
    <text evidence="1">The sequence shown here is derived from an EMBL/GenBank/DDBJ whole genome shotgun (WGS) entry which is preliminary data.</text>
</comment>
<evidence type="ECO:0000313" key="1">
    <source>
        <dbReference type="EMBL" id="KAF0310810.1"/>
    </source>
</evidence>
<organism evidence="1 2">
    <name type="scientific">Amphibalanus amphitrite</name>
    <name type="common">Striped barnacle</name>
    <name type="synonym">Balanus amphitrite</name>
    <dbReference type="NCBI Taxonomy" id="1232801"/>
    <lineage>
        <taxon>Eukaryota</taxon>
        <taxon>Metazoa</taxon>
        <taxon>Ecdysozoa</taxon>
        <taxon>Arthropoda</taxon>
        <taxon>Crustacea</taxon>
        <taxon>Multicrustacea</taxon>
        <taxon>Cirripedia</taxon>
        <taxon>Thoracica</taxon>
        <taxon>Thoracicalcarea</taxon>
        <taxon>Balanomorpha</taxon>
        <taxon>Balanoidea</taxon>
        <taxon>Balanidae</taxon>
        <taxon>Amphibalaninae</taxon>
        <taxon>Amphibalanus</taxon>
    </lineage>
</organism>
<sequence length="106" mass="11380">MWEYKNSTALCKLRVGVEIPDEIAQRTAGGGGALIDKLKQQKQSSGKRARTVCKYCRMSPPGLPSSAAGRICPGHRPPLPIERRLTSLATAVLIRGAVPSPDLEPC</sequence>
<gene>
    <name evidence="1" type="ORF">FJT64_018290</name>
</gene>
<proteinExistence type="predicted"/>
<name>A0A6A4X3X3_AMPAM</name>
<accession>A0A6A4X3X3</accession>
<dbReference type="Proteomes" id="UP000440578">
    <property type="component" value="Unassembled WGS sequence"/>
</dbReference>
<reference evidence="1 2" key="1">
    <citation type="submission" date="2019-07" db="EMBL/GenBank/DDBJ databases">
        <title>Draft genome assembly of a fouling barnacle, Amphibalanus amphitrite (Darwin, 1854): The first reference genome for Thecostraca.</title>
        <authorList>
            <person name="Kim W."/>
        </authorList>
    </citation>
    <scope>NUCLEOTIDE SEQUENCE [LARGE SCALE GENOMIC DNA]</scope>
    <source>
        <strain evidence="1">SNU_AA5</strain>
        <tissue evidence="1">Soma without cirri and trophi</tissue>
    </source>
</reference>